<gene>
    <name evidence="11" type="ORF">BANT10_02503</name>
</gene>
<dbReference type="CDD" id="cd16917">
    <property type="entry name" value="HATPase_UhpB-NarQ-NarX-like"/>
    <property type="match status" value="1"/>
</dbReference>
<keyword evidence="9" id="KW-0472">Membrane</keyword>
<keyword evidence="3" id="KW-0597">Phosphoprotein</keyword>
<dbReference type="GO" id="GO:0046983">
    <property type="term" value="F:protein dimerization activity"/>
    <property type="evidence" value="ECO:0007669"/>
    <property type="project" value="InterPro"/>
</dbReference>
<dbReference type="AlphaFoldDB" id="A0A2H1JY94"/>
<feature type="transmembrane region" description="Helical" evidence="9">
    <location>
        <begin position="136"/>
        <end position="156"/>
    </location>
</feature>
<name>A0A2H1JY94_9MICO</name>
<keyword evidence="6 11" id="KW-0418">Kinase</keyword>
<dbReference type="InterPro" id="IPR036890">
    <property type="entry name" value="HATPase_C_sf"/>
</dbReference>
<feature type="transmembrane region" description="Helical" evidence="9">
    <location>
        <begin position="99"/>
        <end position="116"/>
    </location>
</feature>
<feature type="transmembrane region" description="Helical" evidence="9">
    <location>
        <begin position="64"/>
        <end position="87"/>
    </location>
</feature>
<evidence type="ECO:0000259" key="10">
    <source>
        <dbReference type="Pfam" id="PF07730"/>
    </source>
</evidence>
<keyword evidence="4" id="KW-0808">Transferase</keyword>
<keyword evidence="9" id="KW-0812">Transmembrane</keyword>
<dbReference type="Pfam" id="PF07730">
    <property type="entry name" value="HisKA_3"/>
    <property type="match status" value="1"/>
</dbReference>
<accession>A0A2H1JY94</accession>
<comment type="catalytic activity">
    <reaction evidence="1">
        <text>ATP + protein L-histidine = ADP + protein N-phospho-L-histidine.</text>
        <dbReference type="EC" id="2.7.13.3"/>
    </reaction>
</comment>
<evidence type="ECO:0000256" key="2">
    <source>
        <dbReference type="ARBA" id="ARBA00012438"/>
    </source>
</evidence>
<evidence type="ECO:0000256" key="9">
    <source>
        <dbReference type="SAM" id="Phobius"/>
    </source>
</evidence>
<evidence type="ECO:0000256" key="8">
    <source>
        <dbReference type="ARBA" id="ARBA00023012"/>
    </source>
</evidence>
<evidence type="ECO:0000256" key="3">
    <source>
        <dbReference type="ARBA" id="ARBA00022553"/>
    </source>
</evidence>
<dbReference type="EC" id="2.7.13.3" evidence="2"/>
<dbReference type="PANTHER" id="PTHR24421">
    <property type="entry name" value="NITRATE/NITRITE SENSOR PROTEIN NARX-RELATED"/>
    <property type="match status" value="1"/>
</dbReference>
<dbReference type="GO" id="GO:0005524">
    <property type="term" value="F:ATP binding"/>
    <property type="evidence" value="ECO:0007669"/>
    <property type="project" value="UniProtKB-KW"/>
</dbReference>
<evidence type="ECO:0000256" key="7">
    <source>
        <dbReference type="ARBA" id="ARBA00022840"/>
    </source>
</evidence>
<dbReference type="GO" id="GO:0016020">
    <property type="term" value="C:membrane"/>
    <property type="evidence" value="ECO:0007669"/>
    <property type="project" value="InterPro"/>
</dbReference>
<dbReference type="SUPFAM" id="SSF55874">
    <property type="entry name" value="ATPase domain of HSP90 chaperone/DNA topoisomerase II/histidine kinase"/>
    <property type="match status" value="1"/>
</dbReference>
<sequence length="406" mass="43312">MPTTPRPEPVHRSTDWARSAAYVLVIASLTVLAASGMNGWPQVILIGLAALGAAAALVREEYPYALLVVAWATTAFATQVLLIPALFNLGVRRKGRRGLLAIALTFVLLGVVAARGERLVSVDGVDLEAWTSVGSWLLNSIVVVLVPYLIGTAVAARRDLTDSYRIRAEHAEAERSARAAEAVLLERARIAREAHDVLGHKLSLLTMQAGGLELNAHAGGEVVEKQAQLIRRSARAALDDLRSIIGSIETPDWLDSEATERSLVPQDILGIEKLITESRSSGAIVDLVSSDLTTPEMLPEKTTRAAYRIVQEGLTNAHRHAPSAPVIVSLAGSPGQHLVIEVRNAVTDPVSETERPGHGGRGLPGLQERARTVGGELTVTESDSVFIVRADLPWPAADTDQTEASG</sequence>
<evidence type="ECO:0000256" key="1">
    <source>
        <dbReference type="ARBA" id="ARBA00000085"/>
    </source>
</evidence>
<keyword evidence="5" id="KW-0547">Nucleotide-binding</keyword>
<evidence type="ECO:0000313" key="11">
    <source>
        <dbReference type="EMBL" id="SMX92441.1"/>
    </source>
</evidence>
<dbReference type="InterPro" id="IPR011712">
    <property type="entry name" value="Sig_transdc_His_kin_sub3_dim/P"/>
</dbReference>
<dbReference type="InterPro" id="IPR050482">
    <property type="entry name" value="Sensor_HK_TwoCompSys"/>
</dbReference>
<dbReference type="Gene3D" id="3.30.565.10">
    <property type="entry name" value="Histidine kinase-like ATPase, C-terminal domain"/>
    <property type="match status" value="1"/>
</dbReference>
<dbReference type="EMBL" id="FXZE01000011">
    <property type="protein sequence ID" value="SMX92441.1"/>
    <property type="molecule type" value="Genomic_DNA"/>
</dbReference>
<dbReference type="Gene3D" id="1.20.5.1930">
    <property type="match status" value="1"/>
</dbReference>
<dbReference type="PANTHER" id="PTHR24421:SF10">
    <property type="entry name" value="NITRATE_NITRITE SENSOR PROTEIN NARQ"/>
    <property type="match status" value="1"/>
</dbReference>
<evidence type="ECO:0000256" key="6">
    <source>
        <dbReference type="ARBA" id="ARBA00022777"/>
    </source>
</evidence>
<keyword evidence="12" id="KW-1185">Reference proteome</keyword>
<organism evidence="11 12">
    <name type="scientific">Brevibacterium antiquum</name>
    <dbReference type="NCBI Taxonomy" id="234835"/>
    <lineage>
        <taxon>Bacteria</taxon>
        <taxon>Bacillati</taxon>
        <taxon>Actinomycetota</taxon>
        <taxon>Actinomycetes</taxon>
        <taxon>Micrococcales</taxon>
        <taxon>Brevibacteriaceae</taxon>
        <taxon>Brevibacterium</taxon>
    </lineage>
</organism>
<dbReference type="RefSeq" id="WP_101556082.1">
    <property type="nucleotide sequence ID" value="NZ_FXZE01000011.1"/>
</dbReference>
<feature type="transmembrane region" description="Helical" evidence="9">
    <location>
        <begin position="40"/>
        <end position="58"/>
    </location>
</feature>
<reference evidence="12" key="1">
    <citation type="submission" date="2017-03" db="EMBL/GenBank/DDBJ databases">
        <authorList>
            <person name="Monnet C."/>
        </authorList>
    </citation>
    <scope>NUCLEOTIDE SEQUENCE [LARGE SCALE GENOMIC DNA]</scope>
    <source>
        <strain evidence="12">P10</strain>
    </source>
</reference>
<keyword evidence="7" id="KW-0067">ATP-binding</keyword>
<feature type="domain" description="Signal transduction histidine kinase subgroup 3 dimerisation and phosphoacceptor" evidence="10">
    <location>
        <begin position="186"/>
        <end position="250"/>
    </location>
</feature>
<feature type="transmembrane region" description="Helical" evidence="9">
    <location>
        <begin position="16"/>
        <end position="33"/>
    </location>
</feature>
<keyword evidence="9" id="KW-1133">Transmembrane helix</keyword>
<proteinExistence type="predicted"/>
<protein>
    <recommendedName>
        <fullName evidence="2">histidine kinase</fullName>
        <ecNumber evidence="2">2.7.13.3</ecNumber>
    </recommendedName>
</protein>
<dbReference type="Proteomes" id="UP000234342">
    <property type="component" value="Unassembled WGS sequence"/>
</dbReference>
<keyword evidence="8" id="KW-0902">Two-component regulatory system</keyword>
<evidence type="ECO:0000256" key="4">
    <source>
        <dbReference type="ARBA" id="ARBA00022679"/>
    </source>
</evidence>
<dbReference type="GO" id="GO:0000155">
    <property type="term" value="F:phosphorelay sensor kinase activity"/>
    <property type="evidence" value="ECO:0007669"/>
    <property type="project" value="InterPro"/>
</dbReference>
<evidence type="ECO:0000313" key="12">
    <source>
        <dbReference type="Proteomes" id="UP000234342"/>
    </source>
</evidence>
<evidence type="ECO:0000256" key="5">
    <source>
        <dbReference type="ARBA" id="ARBA00022741"/>
    </source>
</evidence>